<keyword evidence="1" id="KW-1133">Transmembrane helix</keyword>
<keyword evidence="1" id="KW-0812">Transmembrane</keyword>
<feature type="transmembrane region" description="Helical" evidence="1">
    <location>
        <begin position="12"/>
        <end position="33"/>
    </location>
</feature>
<evidence type="ECO:0000256" key="1">
    <source>
        <dbReference type="SAM" id="Phobius"/>
    </source>
</evidence>
<name>A0AAD7NAP2_9AGAR</name>
<dbReference type="AlphaFoldDB" id="A0AAD7NAP2"/>
<feature type="transmembrane region" description="Helical" evidence="1">
    <location>
        <begin position="39"/>
        <end position="60"/>
    </location>
</feature>
<keyword evidence="1" id="KW-0472">Membrane</keyword>
<sequence length="69" mass="7680">IDALLWEWKTQNVISALMLSAILTMLQIDAAAADPISRTTALISLVCALMSLLFGSLYIIRFGTMRKMY</sequence>
<protein>
    <submittedName>
        <fullName evidence="2">Uncharacterized protein</fullName>
    </submittedName>
</protein>
<accession>A0AAD7NAP2</accession>
<comment type="caution">
    <text evidence="2">The sequence shown here is derived from an EMBL/GenBank/DDBJ whole genome shotgun (WGS) entry which is preliminary data.</text>
</comment>
<gene>
    <name evidence="2" type="ORF">B0H16DRAFT_1256975</name>
</gene>
<dbReference type="EMBL" id="JARKIB010000059">
    <property type="protein sequence ID" value="KAJ7752365.1"/>
    <property type="molecule type" value="Genomic_DNA"/>
</dbReference>
<dbReference type="Proteomes" id="UP001215598">
    <property type="component" value="Unassembled WGS sequence"/>
</dbReference>
<organism evidence="2 3">
    <name type="scientific">Mycena metata</name>
    <dbReference type="NCBI Taxonomy" id="1033252"/>
    <lineage>
        <taxon>Eukaryota</taxon>
        <taxon>Fungi</taxon>
        <taxon>Dikarya</taxon>
        <taxon>Basidiomycota</taxon>
        <taxon>Agaricomycotina</taxon>
        <taxon>Agaricomycetes</taxon>
        <taxon>Agaricomycetidae</taxon>
        <taxon>Agaricales</taxon>
        <taxon>Marasmiineae</taxon>
        <taxon>Mycenaceae</taxon>
        <taxon>Mycena</taxon>
    </lineage>
</organism>
<keyword evidence="3" id="KW-1185">Reference proteome</keyword>
<feature type="non-terminal residue" evidence="2">
    <location>
        <position position="69"/>
    </location>
</feature>
<feature type="non-terminal residue" evidence="2">
    <location>
        <position position="1"/>
    </location>
</feature>
<evidence type="ECO:0000313" key="2">
    <source>
        <dbReference type="EMBL" id="KAJ7752365.1"/>
    </source>
</evidence>
<proteinExistence type="predicted"/>
<evidence type="ECO:0000313" key="3">
    <source>
        <dbReference type="Proteomes" id="UP001215598"/>
    </source>
</evidence>
<reference evidence="2" key="1">
    <citation type="submission" date="2023-03" db="EMBL/GenBank/DDBJ databases">
        <title>Massive genome expansion in bonnet fungi (Mycena s.s.) driven by repeated elements and novel gene families across ecological guilds.</title>
        <authorList>
            <consortium name="Lawrence Berkeley National Laboratory"/>
            <person name="Harder C.B."/>
            <person name="Miyauchi S."/>
            <person name="Viragh M."/>
            <person name="Kuo A."/>
            <person name="Thoen E."/>
            <person name="Andreopoulos B."/>
            <person name="Lu D."/>
            <person name="Skrede I."/>
            <person name="Drula E."/>
            <person name="Henrissat B."/>
            <person name="Morin E."/>
            <person name="Kohler A."/>
            <person name="Barry K."/>
            <person name="LaButti K."/>
            <person name="Morin E."/>
            <person name="Salamov A."/>
            <person name="Lipzen A."/>
            <person name="Mereny Z."/>
            <person name="Hegedus B."/>
            <person name="Baldrian P."/>
            <person name="Stursova M."/>
            <person name="Weitz H."/>
            <person name="Taylor A."/>
            <person name="Grigoriev I.V."/>
            <person name="Nagy L.G."/>
            <person name="Martin F."/>
            <person name="Kauserud H."/>
        </authorList>
    </citation>
    <scope>NUCLEOTIDE SEQUENCE</scope>
    <source>
        <strain evidence="2">CBHHK182m</strain>
    </source>
</reference>